<dbReference type="EC" id="2.4.1.187" evidence="3"/>
<organism evidence="3 4">
    <name type="scientific">Nonomuraea africana</name>
    <dbReference type="NCBI Taxonomy" id="46171"/>
    <lineage>
        <taxon>Bacteria</taxon>
        <taxon>Bacillati</taxon>
        <taxon>Actinomycetota</taxon>
        <taxon>Actinomycetes</taxon>
        <taxon>Streptosporangiales</taxon>
        <taxon>Streptosporangiaceae</taxon>
        <taxon>Nonomuraea</taxon>
    </lineage>
</organism>
<dbReference type="InterPro" id="IPR004629">
    <property type="entry name" value="WecG_TagA_CpsF"/>
</dbReference>
<gene>
    <name evidence="3" type="ORF">H4W81_007797</name>
</gene>
<dbReference type="Proteomes" id="UP000661607">
    <property type="component" value="Unassembled WGS sequence"/>
</dbReference>
<keyword evidence="1 3" id="KW-0328">Glycosyltransferase</keyword>
<evidence type="ECO:0000256" key="2">
    <source>
        <dbReference type="ARBA" id="ARBA00022679"/>
    </source>
</evidence>
<dbReference type="Pfam" id="PF03808">
    <property type="entry name" value="Glyco_tran_WecG"/>
    <property type="match status" value="1"/>
</dbReference>
<protein>
    <submittedName>
        <fullName evidence="3">N-acetylglucosaminyldiphosphoundecaprenol N-acetyl-beta-D-mannosaminyltransferase</fullName>
        <ecNumber evidence="3">2.4.1.187</ecNumber>
    </submittedName>
</protein>
<evidence type="ECO:0000256" key="1">
    <source>
        <dbReference type="ARBA" id="ARBA00022676"/>
    </source>
</evidence>
<evidence type="ECO:0000313" key="3">
    <source>
        <dbReference type="EMBL" id="MBE1565018.1"/>
    </source>
</evidence>
<dbReference type="GO" id="GO:0047244">
    <property type="term" value="F:N-acetylglucosaminyldiphosphoundecaprenol N-acetyl-beta-D-mannosaminyltransferase activity"/>
    <property type="evidence" value="ECO:0007669"/>
    <property type="project" value="UniProtKB-EC"/>
</dbReference>
<dbReference type="PANTHER" id="PTHR34136:SF1">
    <property type="entry name" value="UDP-N-ACETYL-D-MANNOSAMINURONIC ACID TRANSFERASE"/>
    <property type="match status" value="1"/>
</dbReference>
<keyword evidence="4" id="KW-1185">Reference proteome</keyword>
<dbReference type="EMBL" id="JADBEF010000001">
    <property type="protein sequence ID" value="MBE1565018.1"/>
    <property type="molecule type" value="Genomic_DNA"/>
</dbReference>
<dbReference type="CDD" id="cd06533">
    <property type="entry name" value="Glyco_transf_WecG_TagA"/>
    <property type="match status" value="1"/>
</dbReference>
<evidence type="ECO:0000313" key="4">
    <source>
        <dbReference type="Proteomes" id="UP000661607"/>
    </source>
</evidence>
<proteinExistence type="predicted"/>
<reference evidence="3 4" key="1">
    <citation type="submission" date="2020-10" db="EMBL/GenBank/DDBJ databases">
        <title>Sequencing the genomes of 1000 actinobacteria strains.</title>
        <authorList>
            <person name="Klenk H.-P."/>
        </authorList>
    </citation>
    <scope>NUCLEOTIDE SEQUENCE [LARGE SCALE GENOMIC DNA]</scope>
    <source>
        <strain evidence="3 4">DSM 43748</strain>
    </source>
</reference>
<comment type="caution">
    <text evidence="3">The sequence shown here is derived from an EMBL/GenBank/DDBJ whole genome shotgun (WGS) entry which is preliminary data.</text>
</comment>
<name>A0ABR9KTT8_9ACTN</name>
<dbReference type="PANTHER" id="PTHR34136">
    <property type="match status" value="1"/>
</dbReference>
<dbReference type="RefSeq" id="WP_318782305.1">
    <property type="nucleotide sequence ID" value="NZ_BAAASY010000018.1"/>
</dbReference>
<accession>A0ABR9KTT8</accession>
<keyword evidence="2 3" id="KW-0808">Transferase</keyword>
<sequence>MTGRARVGAVQVMAISEAGVADHVAAAWARGEGGSIVTVNVDIARKASRDPALAELVAAAELVVADGMPVVWAARLAGLAVPERVTGASMVFSLSGRAAAEGRSVFLLGGERGVAEAAGRVLTARYPGLKVAGSHSPPFGFDTTEDGMRETVDRVVAAAPDLVLVGLGFPKQEHTIAALRRRLPHAWYLGCGAGIPMAAGQFSRAPERLQRIGGEWLHRLWLEPGRLARRYLVEDLPFALQVLTAAAWLRLTGRRA</sequence>
<dbReference type="NCBIfam" id="TIGR00696">
    <property type="entry name" value="wecG_tagA_cpsF"/>
    <property type="match status" value="1"/>
</dbReference>